<reference evidence="7" key="2">
    <citation type="submission" date="2020-05" db="UniProtKB">
        <authorList>
            <consortium name="EnsemblMetazoa"/>
        </authorList>
    </citation>
    <scope>IDENTIFICATION</scope>
    <source>
        <strain evidence="7">ACHKN1017</strain>
    </source>
</reference>
<dbReference type="Pfam" id="PF13837">
    <property type="entry name" value="Myb_DNA-bind_4"/>
    <property type="match status" value="1"/>
</dbReference>
<feature type="compositionally biased region" description="Low complexity" evidence="4">
    <location>
        <begin position="608"/>
        <end position="628"/>
    </location>
</feature>
<dbReference type="GO" id="GO:0005634">
    <property type="term" value="C:nucleus"/>
    <property type="evidence" value="ECO:0007669"/>
    <property type="project" value="UniProtKB-SubCell"/>
</dbReference>
<dbReference type="InterPro" id="IPR051095">
    <property type="entry name" value="Dros_DevTransReg"/>
</dbReference>
<dbReference type="SMART" id="SM00355">
    <property type="entry name" value="ZnF_C2H2"/>
    <property type="match status" value="3"/>
</dbReference>
<dbReference type="Proteomes" id="UP000075881">
    <property type="component" value="Unassembled WGS sequence"/>
</dbReference>
<reference evidence="8" key="1">
    <citation type="submission" date="2013-03" db="EMBL/GenBank/DDBJ databases">
        <title>The Genome Sequence of Anopheles christyi ACHKN1017.</title>
        <authorList>
            <consortium name="The Broad Institute Genomics Platform"/>
            <person name="Neafsey D.E."/>
            <person name="Besansky N."/>
            <person name="Walker B."/>
            <person name="Young S.K."/>
            <person name="Zeng Q."/>
            <person name="Gargeya S."/>
            <person name="Fitzgerald M."/>
            <person name="Haas B."/>
            <person name="Abouelleil A."/>
            <person name="Allen A.W."/>
            <person name="Alvarado L."/>
            <person name="Arachchi H.M."/>
            <person name="Berlin A.M."/>
            <person name="Chapman S.B."/>
            <person name="Gainer-Dewar J."/>
            <person name="Goldberg J."/>
            <person name="Griggs A."/>
            <person name="Gujja S."/>
            <person name="Hansen M."/>
            <person name="Howarth C."/>
            <person name="Imamovic A."/>
            <person name="Ireland A."/>
            <person name="Larimer J."/>
            <person name="McCowan C."/>
            <person name="Murphy C."/>
            <person name="Pearson M."/>
            <person name="Poon T.W."/>
            <person name="Priest M."/>
            <person name="Roberts A."/>
            <person name="Saif S."/>
            <person name="Shea T."/>
            <person name="Sisk P."/>
            <person name="Sykes S."/>
            <person name="Wortman J."/>
            <person name="Nusbaum C."/>
            <person name="Birren B."/>
        </authorList>
    </citation>
    <scope>NUCLEOTIDE SEQUENCE [LARGE SCALE GENOMIC DNA]</scope>
    <source>
        <strain evidence="8">ACHKN1017</strain>
    </source>
</reference>
<evidence type="ECO:0000256" key="4">
    <source>
        <dbReference type="SAM" id="MobiDB-lite"/>
    </source>
</evidence>
<keyword evidence="8" id="KW-1185">Reference proteome</keyword>
<feature type="region of interest" description="Disordered" evidence="4">
    <location>
        <begin position="650"/>
        <end position="671"/>
    </location>
</feature>
<dbReference type="GO" id="GO:0048513">
    <property type="term" value="P:animal organ development"/>
    <property type="evidence" value="ECO:0007669"/>
    <property type="project" value="UniProtKB-ARBA"/>
</dbReference>
<dbReference type="PROSITE" id="PS50097">
    <property type="entry name" value="BTB"/>
    <property type="match status" value="2"/>
</dbReference>
<feature type="region of interest" description="Disordered" evidence="4">
    <location>
        <begin position="511"/>
        <end position="552"/>
    </location>
</feature>
<dbReference type="SMART" id="SM00225">
    <property type="entry name" value="BTB"/>
    <property type="match status" value="2"/>
</dbReference>
<feature type="domain" description="C2H2-type" evidence="6">
    <location>
        <begin position="745"/>
        <end position="772"/>
    </location>
</feature>
<dbReference type="Pfam" id="PF00651">
    <property type="entry name" value="BTB"/>
    <property type="match status" value="2"/>
</dbReference>
<dbReference type="PROSITE" id="PS50157">
    <property type="entry name" value="ZINC_FINGER_C2H2_2"/>
    <property type="match status" value="1"/>
</dbReference>
<dbReference type="Gene3D" id="3.30.160.60">
    <property type="entry name" value="Classic Zinc Finger"/>
    <property type="match status" value="2"/>
</dbReference>
<dbReference type="InterPro" id="IPR011333">
    <property type="entry name" value="SKP1/BTB/POZ_sf"/>
</dbReference>
<dbReference type="GO" id="GO:0008270">
    <property type="term" value="F:zinc ion binding"/>
    <property type="evidence" value="ECO:0007669"/>
    <property type="project" value="UniProtKB-KW"/>
</dbReference>
<keyword evidence="2" id="KW-0539">Nucleus</keyword>
<comment type="subcellular location">
    <subcellularLocation>
        <location evidence="1">Nucleus</location>
    </subcellularLocation>
</comment>
<keyword evidence="3" id="KW-0863">Zinc-finger</keyword>
<sequence length="1065" mass="117987">MMASGSTPAYHCIVCTLTKIPFASLSKDSQQKIVRTGRPVTQMPNLTSRCLNSLNLHVTDWMTGCDRERKLFCWPCLLFNTTEYDVWGKRGFTDFHRLATARTEHEKNASHHAKSKTLKLWIESAFEQSDSSGEEDVECIPELDFLNMSASELDEEIDVKPNVEALNASIAFSQALGVTPVVDLCETAKDGSGPVVHFEPSAIVVDCEAEDAPPNDPGGQGENSQASNSSSTAAGGQKKYVSFGDDLARIYKNGHQDIGGDSIMSHTIQTGAEKYQLKWHSHYQNMNVSLSNLYKNDRYADVMLLTCNGEDSCTIPAHKLILGTSSLYFANIFDKNPVPLNAVTYIVLPPDLTNRSMQILIQYMYTGESTVSTDILNEVLRGGEILKIRGLWRNDCPKPTSTSDVSSGSYSKELHHPSIDSCSGRFVSPVTVTIPSNTPAPFKPHHVLSSSTGPLIHVKRDMAIDPGEVRQQAVDGTRSRSQYSLKNQDTASQRANETALQPFQERIENHRKEHEKRQEPGLCASGESDTALSSTNNENNSFTTNAPTERESMPQELNFLGVKAEPVEWSDVRAGELAIPGNGQQAHRKNDGEASIPAKEIKSEDCNTSSATDNSRSSSSSTEQPTYSPLTCELCSETFTIPGEWVRHIEGHSDTSQTLPKRRRRAEESEATDETAALRCDLCATFYVTPADWVRHVQNAHTESELAACNKRVLTRKHIASSTSQHSPTGSAVGSTVVDGPATEKLCNICNKSFPSYASMIIHRRTHTGDLLSQSDGKKRRSLEVFTVVGSDLLRKGFSRTEEQIRKKMNELRKRYFEANRSEPEKRYELCDHYDALHDLFTDAQRKLDKRMERSRARSKRHHSQNGQDISSSYQTKASKVSSARRSASGSSSVCSSVHSQQHNGNEHNYHTSQHQQNGGEAIHNGGRRNHSPPVRARPDKFHLKQSAYQPNLNNSLTNLCKLVLGTFSPYFANVFEKVAFVPSTATIYVALPPTVTRAALQCLLQYMYTGEAIVHAETLDDVMMCGEFLRINGFSAKKSSSMQKGQQELVSVPLVTVTKTINMD</sequence>
<dbReference type="Gene3D" id="3.30.710.10">
    <property type="entry name" value="Potassium Channel Kv1.1, Chain A"/>
    <property type="match status" value="2"/>
</dbReference>
<organism evidence="7 8">
    <name type="scientific">Anopheles christyi</name>
    <dbReference type="NCBI Taxonomy" id="43041"/>
    <lineage>
        <taxon>Eukaryota</taxon>
        <taxon>Metazoa</taxon>
        <taxon>Ecdysozoa</taxon>
        <taxon>Arthropoda</taxon>
        <taxon>Hexapoda</taxon>
        <taxon>Insecta</taxon>
        <taxon>Pterygota</taxon>
        <taxon>Neoptera</taxon>
        <taxon>Endopterygota</taxon>
        <taxon>Diptera</taxon>
        <taxon>Nematocera</taxon>
        <taxon>Culicoidea</taxon>
        <taxon>Culicidae</taxon>
        <taxon>Anophelinae</taxon>
        <taxon>Anopheles</taxon>
    </lineage>
</organism>
<evidence type="ECO:0000313" key="7">
    <source>
        <dbReference type="EnsemblMetazoa" id="ACHR005954-PA"/>
    </source>
</evidence>
<evidence type="ECO:0008006" key="9">
    <source>
        <dbReference type="Google" id="ProtNLM"/>
    </source>
</evidence>
<evidence type="ECO:0000256" key="2">
    <source>
        <dbReference type="ARBA" id="ARBA00023242"/>
    </source>
</evidence>
<protein>
    <recommendedName>
        <fullName evidence="9">BTB domain-containing protein</fullName>
    </recommendedName>
</protein>
<keyword evidence="3" id="KW-0862">Zinc</keyword>
<dbReference type="EnsemblMetazoa" id="ACHR005954-RA">
    <property type="protein sequence ID" value="ACHR005954-PA"/>
    <property type="gene ID" value="ACHR005954"/>
</dbReference>
<dbReference type="PANTHER" id="PTHR23110:SF93">
    <property type="entry name" value="ZINC FINGER AND BTB DOMAIN-CONTAINING PROTEIN 14-LIKE PROTEIN"/>
    <property type="match status" value="1"/>
</dbReference>
<feature type="compositionally biased region" description="Low complexity" evidence="4">
    <location>
        <begin position="222"/>
        <end position="236"/>
    </location>
</feature>
<evidence type="ECO:0000256" key="1">
    <source>
        <dbReference type="ARBA" id="ARBA00004123"/>
    </source>
</evidence>
<feature type="compositionally biased region" description="Polar residues" evidence="4">
    <location>
        <begin position="479"/>
        <end position="498"/>
    </location>
</feature>
<feature type="region of interest" description="Disordered" evidence="4">
    <location>
        <begin position="848"/>
        <end position="938"/>
    </location>
</feature>
<dbReference type="InterPro" id="IPR013087">
    <property type="entry name" value="Znf_C2H2_type"/>
</dbReference>
<feature type="region of interest" description="Disordered" evidence="4">
    <location>
        <begin position="578"/>
        <end position="628"/>
    </location>
</feature>
<evidence type="ECO:0000313" key="8">
    <source>
        <dbReference type="Proteomes" id="UP000075881"/>
    </source>
</evidence>
<dbReference type="PROSITE" id="PS00028">
    <property type="entry name" value="ZINC_FINGER_C2H2_1"/>
    <property type="match status" value="3"/>
</dbReference>
<dbReference type="AlphaFoldDB" id="A0A182K5B9"/>
<feature type="region of interest" description="Disordered" evidence="4">
    <location>
        <begin position="470"/>
        <end position="498"/>
    </location>
</feature>
<dbReference type="InterPro" id="IPR044822">
    <property type="entry name" value="Myb_DNA-bind_4"/>
</dbReference>
<feature type="domain" description="BTB" evidence="5">
    <location>
        <begin position="962"/>
        <end position="1017"/>
    </location>
</feature>
<feature type="compositionally biased region" description="Polar residues" evidence="4">
    <location>
        <begin position="865"/>
        <end position="877"/>
    </location>
</feature>
<evidence type="ECO:0000256" key="3">
    <source>
        <dbReference type="PROSITE-ProRule" id="PRU00042"/>
    </source>
</evidence>
<dbReference type="SUPFAM" id="SSF54695">
    <property type="entry name" value="POZ domain"/>
    <property type="match status" value="2"/>
</dbReference>
<accession>A0A182K5B9</accession>
<dbReference type="SUPFAM" id="SSF57667">
    <property type="entry name" value="beta-beta-alpha zinc fingers"/>
    <property type="match status" value="1"/>
</dbReference>
<feature type="compositionally biased region" description="Low complexity" evidence="4">
    <location>
        <begin position="533"/>
        <end position="545"/>
    </location>
</feature>
<proteinExistence type="predicted"/>
<dbReference type="VEuPathDB" id="VectorBase:ACHR005954"/>
<evidence type="ECO:0000259" key="6">
    <source>
        <dbReference type="PROSITE" id="PS50157"/>
    </source>
</evidence>
<dbReference type="CDD" id="cd18186">
    <property type="entry name" value="BTB_POZ_ZBTB_KLHL-like"/>
    <property type="match status" value="1"/>
</dbReference>
<name>A0A182K5B9_9DIPT</name>
<dbReference type="GO" id="GO:0003006">
    <property type="term" value="P:developmental process involved in reproduction"/>
    <property type="evidence" value="ECO:0007669"/>
    <property type="project" value="UniProtKB-ARBA"/>
</dbReference>
<keyword evidence="3" id="KW-0479">Metal-binding</keyword>
<dbReference type="GO" id="GO:0048666">
    <property type="term" value="P:neuron development"/>
    <property type="evidence" value="ECO:0007669"/>
    <property type="project" value="UniProtKB-ARBA"/>
</dbReference>
<dbReference type="InterPro" id="IPR000210">
    <property type="entry name" value="BTB/POZ_dom"/>
</dbReference>
<dbReference type="InterPro" id="IPR036236">
    <property type="entry name" value="Znf_C2H2_sf"/>
</dbReference>
<feature type="domain" description="BTB" evidence="5">
    <location>
        <begin position="300"/>
        <end position="373"/>
    </location>
</feature>
<feature type="compositionally biased region" description="Low complexity" evidence="4">
    <location>
        <begin position="878"/>
        <end position="900"/>
    </location>
</feature>
<dbReference type="STRING" id="43041.A0A182K5B9"/>
<dbReference type="Pfam" id="PF00096">
    <property type="entry name" value="zf-C2H2"/>
    <property type="match status" value="1"/>
</dbReference>
<evidence type="ECO:0000259" key="5">
    <source>
        <dbReference type="PROSITE" id="PS50097"/>
    </source>
</evidence>
<dbReference type="GO" id="GO:0006357">
    <property type="term" value="P:regulation of transcription by RNA polymerase II"/>
    <property type="evidence" value="ECO:0007669"/>
    <property type="project" value="TreeGrafter"/>
</dbReference>
<feature type="region of interest" description="Disordered" evidence="4">
    <location>
        <begin position="209"/>
        <end position="236"/>
    </location>
</feature>
<dbReference type="PANTHER" id="PTHR23110">
    <property type="entry name" value="BTB DOMAIN TRANSCRIPTION FACTOR"/>
    <property type="match status" value="1"/>
</dbReference>